<gene>
    <name evidence="2" type="ORF">HF394_10085</name>
</gene>
<dbReference type="Gene3D" id="1.10.1200.10">
    <property type="entry name" value="ACP-like"/>
    <property type="match status" value="1"/>
</dbReference>
<name>A0A7H8QFF3_9BACL</name>
<keyword evidence="3" id="KW-1185">Reference proteome</keyword>
<feature type="domain" description="Carrier" evidence="1">
    <location>
        <begin position="2"/>
        <end position="80"/>
    </location>
</feature>
<dbReference type="PROSITE" id="PS50075">
    <property type="entry name" value="CARRIER"/>
    <property type="match status" value="1"/>
</dbReference>
<sequence length="81" mass="9549">MMEVKEILRNYLKEEFEIEDDPDFTDDAHLFDMGFLDSLGATQVILFIEEEFNIEITQKDLILHPMNTVDEITLVIEEKLN</sequence>
<dbReference type="Pfam" id="PF00550">
    <property type="entry name" value="PP-binding"/>
    <property type="match status" value="1"/>
</dbReference>
<evidence type="ECO:0000313" key="3">
    <source>
        <dbReference type="Proteomes" id="UP000509222"/>
    </source>
</evidence>
<dbReference type="InterPro" id="IPR036736">
    <property type="entry name" value="ACP-like_sf"/>
</dbReference>
<dbReference type="EMBL" id="CP051177">
    <property type="protein sequence ID" value="QKX52666.1"/>
    <property type="molecule type" value="Genomic_DNA"/>
</dbReference>
<dbReference type="Proteomes" id="UP000509222">
    <property type="component" value="Chromosome"/>
</dbReference>
<protein>
    <submittedName>
        <fullName evidence="2">Acyl carrier protein</fullName>
    </submittedName>
</protein>
<dbReference type="InterPro" id="IPR009081">
    <property type="entry name" value="PP-bd_ACP"/>
</dbReference>
<accession>A0A7H8QFF3</accession>
<reference evidence="2 3" key="1">
    <citation type="submission" date="2020-04" db="EMBL/GenBank/DDBJ databases">
        <authorList>
            <person name="Pajer P."/>
            <person name="Broz P."/>
        </authorList>
    </citation>
    <scope>NUCLEOTIDE SEQUENCE [LARGE SCALE GENOMIC DNA]</scope>
    <source>
        <strain evidence="3">NRL-ATB46093</strain>
    </source>
</reference>
<reference evidence="3" key="2">
    <citation type="submission" date="2020-06" db="EMBL/GenBank/DDBJ databases">
        <title>Isolation of Planomicrobium glaciei.</title>
        <authorList>
            <person name="Malisova L."/>
            <person name="Safrankova R."/>
            <person name="Jakubu V."/>
            <person name="Spanelova P."/>
        </authorList>
    </citation>
    <scope>NUCLEOTIDE SEQUENCE [LARGE SCALE GENOMIC DNA]</scope>
    <source>
        <strain evidence="3">NRL-ATB46093</strain>
    </source>
</reference>
<proteinExistence type="predicted"/>
<dbReference type="SUPFAM" id="SSF47336">
    <property type="entry name" value="ACP-like"/>
    <property type="match status" value="1"/>
</dbReference>
<dbReference type="AlphaFoldDB" id="A0A7H8QFF3"/>
<evidence type="ECO:0000259" key="1">
    <source>
        <dbReference type="PROSITE" id="PS50075"/>
    </source>
</evidence>
<evidence type="ECO:0000313" key="2">
    <source>
        <dbReference type="EMBL" id="QKX52666.1"/>
    </source>
</evidence>
<organism evidence="2 3">
    <name type="scientific">Planococcus glaciei</name>
    <dbReference type="NCBI Taxonomy" id="459472"/>
    <lineage>
        <taxon>Bacteria</taxon>
        <taxon>Bacillati</taxon>
        <taxon>Bacillota</taxon>
        <taxon>Bacilli</taxon>
        <taxon>Bacillales</taxon>
        <taxon>Caryophanaceae</taxon>
        <taxon>Planococcus</taxon>
    </lineage>
</organism>